<evidence type="ECO:0000256" key="5">
    <source>
        <dbReference type="ARBA" id="ARBA00023134"/>
    </source>
</evidence>
<evidence type="ECO:0000256" key="2">
    <source>
        <dbReference type="ARBA" id="ARBA00011043"/>
    </source>
</evidence>
<proteinExistence type="inferred from homology"/>
<name>A0A836CK05_9STRA</name>
<dbReference type="GO" id="GO:0002098">
    <property type="term" value="P:tRNA wobble uridine modification"/>
    <property type="evidence" value="ECO:0007669"/>
    <property type="project" value="TreeGrafter"/>
</dbReference>
<evidence type="ECO:0000256" key="6">
    <source>
        <dbReference type="RuleBase" id="RU003313"/>
    </source>
</evidence>
<dbReference type="Gene3D" id="3.30.1360.120">
    <property type="entry name" value="Probable tRNA modification gtpase trme, domain 1"/>
    <property type="match status" value="1"/>
</dbReference>
<dbReference type="NCBIfam" id="TIGR00450">
    <property type="entry name" value="mnmE_trmE_thdF"/>
    <property type="match status" value="1"/>
</dbReference>
<dbReference type="InterPro" id="IPR006073">
    <property type="entry name" value="GTP-bd"/>
</dbReference>
<dbReference type="GO" id="GO:0005525">
    <property type="term" value="F:GTP binding"/>
    <property type="evidence" value="ECO:0007669"/>
    <property type="project" value="UniProtKB-KW"/>
</dbReference>
<dbReference type="FunFam" id="3.30.1360.120:FF:000007">
    <property type="entry name" value="tRNA modification GTPase GTPBP3, mitochondrial"/>
    <property type="match status" value="1"/>
</dbReference>
<dbReference type="NCBIfam" id="NF003661">
    <property type="entry name" value="PRK05291.1-3"/>
    <property type="match status" value="1"/>
</dbReference>
<dbReference type="GO" id="GO:0003924">
    <property type="term" value="F:GTPase activity"/>
    <property type="evidence" value="ECO:0007669"/>
    <property type="project" value="InterPro"/>
</dbReference>
<keyword evidence="5 6" id="KW-0342">GTP-binding</keyword>
<dbReference type="EMBL" id="JAFCMP010000059">
    <property type="protein sequence ID" value="KAG5188982.1"/>
    <property type="molecule type" value="Genomic_DNA"/>
</dbReference>
<dbReference type="Gene3D" id="1.20.120.430">
    <property type="entry name" value="tRNA modification GTPase MnmE domain 2"/>
    <property type="match status" value="1"/>
</dbReference>
<sequence>MAADTIFALSSGPAGQAGVAVIRVSGPAAGDALHTLITAPGRHAKMPEARRAAVRRLYDPVKGDLLDEALVLWMPGPRSFTGEDTTELHTHGSRAVVGGVLGALGTIPGLRPAERGEFTQRAYGNGRMDLTEVEGLADLIAADTAEQRRQALRQMGGALKDKYESWREELTKCLAHTEAVIDFGDDEDDVDEGAYAAIRPKVSGLIQELRVHLADNRRGEIVRNGVRVAIAGPPNAGKSSLLNVLAERPAAIVSPIAGTTRDVVQLQLDIAGLPVVLSDTAGLRAAEAAADDVEREGIRRAREAVVDSQLTIFVWDSSNEAEGAAALKDLQATDEPADVGSVILVSNKADLGTSATQQEPMQAMVQAGQPVWQLSCKTGEGVEAFLRHLEDEIARRYQTQQGQEDAPLITRARHRHHVQACLSALEGSMDPSLPMDLAAEELRYASAELGRITGAVDVEELLDVIFRDFCIGK</sequence>
<evidence type="ECO:0000313" key="11">
    <source>
        <dbReference type="Proteomes" id="UP000664859"/>
    </source>
</evidence>
<organism evidence="10 11">
    <name type="scientific">Tribonema minus</name>
    <dbReference type="NCBI Taxonomy" id="303371"/>
    <lineage>
        <taxon>Eukaryota</taxon>
        <taxon>Sar</taxon>
        <taxon>Stramenopiles</taxon>
        <taxon>Ochrophyta</taxon>
        <taxon>PX clade</taxon>
        <taxon>Xanthophyceae</taxon>
        <taxon>Tribonematales</taxon>
        <taxon>Tribonemataceae</taxon>
        <taxon>Tribonema</taxon>
    </lineage>
</organism>
<keyword evidence="3 6" id="KW-0819">tRNA processing</keyword>
<evidence type="ECO:0000259" key="8">
    <source>
        <dbReference type="Pfam" id="PF10396"/>
    </source>
</evidence>
<dbReference type="OrthoDB" id="188276at2759"/>
<feature type="domain" description="GTP-binding protein TrmE N-terminal" evidence="8">
    <location>
        <begin position="5"/>
        <end position="127"/>
    </location>
</feature>
<dbReference type="InterPro" id="IPR027417">
    <property type="entry name" value="P-loop_NTPase"/>
</dbReference>
<dbReference type="HAMAP" id="MF_00379">
    <property type="entry name" value="GTPase_MnmE"/>
    <property type="match status" value="1"/>
</dbReference>
<dbReference type="InterPro" id="IPR031168">
    <property type="entry name" value="G_TrmE"/>
</dbReference>
<dbReference type="Pfam" id="PF10396">
    <property type="entry name" value="TrmE_N"/>
    <property type="match status" value="1"/>
</dbReference>
<evidence type="ECO:0000256" key="3">
    <source>
        <dbReference type="ARBA" id="ARBA00022694"/>
    </source>
</evidence>
<dbReference type="GO" id="GO:0030488">
    <property type="term" value="P:tRNA methylation"/>
    <property type="evidence" value="ECO:0007669"/>
    <property type="project" value="TreeGrafter"/>
</dbReference>
<evidence type="ECO:0000256" key="4">
    <source>
        <dbReference type="ARBA" id="ARBA00022741"/>
    </source>
</evidence>
<evidence type="ECO:0008006" key="12">
    <source>
        <dbReference type="Google" id="ProtNLM"/>
    </source>
</evidence>
<reference evidence="10" key="1">
    <citation type="submission" date="2021-02" db="EMBL/GenBank/DDBJ databases">
        <title>First Annotated Genome of the Yellow-green Alga Tribonema minus.</title>
        <authorList>
            <person name="Mahan K.M."/>
        </authorList>
    </citation>
    <scope>NUCLEOTIDE SEQUENCE</scope>
    <source>
        <strain evidence="10">UTEX B ZZ1240</strain>
    </source>
</reference>
<dbReference type="Proteomes" id="UP000664859">
    <property type="component" value="Unassembled WGS sequence"/>
</dbReference>
<dbReference type="GO" id="GO:0005739">
    <property type="term" value="C:mitochondrion"/>
    <property type="evidence" value="ECO:0007669"/>
    <property type="project" value="UniProtKB-SubCell"/>
</dbReference>
<dbReference type="InterPro" id="IPR018948">
    <property type="entry name" value="GTP-bd_TrmE_N"/>
</dbReference>
<feature type="domain" description="G" evidence="7">
    <location>
        <begin position="227"/>
        <end position="347"/>
    </location>
</feature>
<dbReference type="Pfam" id="PF01926">
    <property type="entry name" value="MMR_HSR1"/>
    <property type="match status" value="1"/>
</dbReference>
<keyword evidence="11" id="KW-1185">Reference proteome</keyword>
<dbReference type="InterPro" id="IPR025867">
    <property type="entry name" value="MnmE_helical"/>
</dbReference>
<evidence type="ECO:0000259" key="9">
    <source>
        <dbReference type="Pfam" id="PF12631"/>
    </source>
</evidence>
<comment type="similarity">
    <text evidence="2 6">Belongs to the TRAFAC class TrmE-Era-EngA-EngB-Septin-like GTPase superfamily. TrmE GTPase family.</text>
</comment>
<dbReference type="InterPro" id="IPR005225">
    <property type="entry name" value="Small_GTP-bd"/>
</dbReference>
<evidence type="ECO:0000259" key="7">
    <source>
        <dbReference type="Pfam" id="PF01926"/>
    </source>
</evidence>
<dbReference type="Pfam" id="PF12631">
    <property type="entry name" value="MnmE_helical"/>
    <property type="match status" value="1"/>
</dbReference>
<feature type="domain" description="MnmE helical" evidence="9">
    <location>
        <begin position="130"/>
        <end position="470"/>
    </location>
</feature>
<dbReference type="PANTHER" id="PTHR42714:SF2">
    <property type="entry name" value="TRNA MODIFICATION GTPASE GTPBP3, MITOCHONDRIAL"/>
    <property type="match status" value="1"/>
</dbReference>
<protein>
    <recommendedName>
        <fullName evidence="12">tRNA modification GTPase MnmE</fullName>
    </recommendedName>
</protein>
<comment type="caution">
    <text evidence="10">The sequence shown here is derived from an EMBL/GenBank/DDBJ whole genome shotgun (WGS) entry which is preliminary data.</text>
</comment>
<dbReference type="NCBIfam" id="TIGR00231">
    <property type="entry name" value="small_GTP"/>
    <property type="match status" value="1"/>
</dbReference>
<dbReference type="InterPro" id="IPR004520">
    <property type="entry name" value="GTPase_MnmE"/>
</dbReference>
<keyword evidence="4 6" id="KW-0547">Nucleotide-binding</keyword>
<dbReference type="InterPro" id="IPR027368">
    <property type="entry name" value="MnmE_dom2"/>
</dbReference>
<dbReference type="CDD" id="cd04164">
    <property type="entry name" value="trmE"/>
    <property type="match status" value="1"/>
</dbReference>
<dbReference type="Gene3D" id="3.40.50.300">
    <property type="entry name" value="P-loop containing nucleotide triphosphate hydrolases"/>
    <property type="match status" value="1"/>
</dbReference>
<dbReference type="SUPFAM" id="SSF116878">
    <property type="entry name" value="TrmE connector domain"/>
    <property type="match status" value="1"/>
</dbReference>
<dbReference type="PANTHER" id="PTHR42714">
    <property type="entry name" value="TRNA MODIFICATION GTPASE GTPBP3"/>
    <property type="match status" value="1"/>
</dbReference>
<dbReference type="CDD" id="cd14858">
    <property type="entry name" value="TrmE_N"/>
    <property type="match status" value="1"/>
</dbReference>
<evidence type="ECO:0000313" key="10">
    <source>
        <dbReference type="EMBL" id="KAG5188982.1"/>
    </source>
</evidence>
<comment type="subcellular location">
    <subcellularLocation>
        <location evidence="1">Mitochondrion</location>
    </subcellularLocation>
</comment>
<gene>
    <name evidence="10" type="ORF">JKP88DRAFT_271661</name>
</gene>
<evidence type="ECO:0000256" key="1">
    <source>
        <dbReference type="ARBA" id="ARBA00004173"/>
    </source>
</evidence>
<accession>A0A836CK05</accession>
<dbReference type="SUPFAM" id="SSF52540">
    <property type="entry name" value="P-loop containing nucleoside triphosphate hydrolases"/>
    <property type="match status" value="1"/>
</dbReference>
<dbReference type="AlphaFoldDB" id="A0A836CK05"/>
<dbReference type="InterPro" id="IPR027266">
    <property type="entry name" value="TrmE/GcvT-like"/>
</dbReference>
<dbReference type="PRINTS" id="PR00449">
    <property type="entry name" value="RASTRNSFRMNG"/>
</dbReference>